<evidence type="ECO:0000313" key="21">
    <source>
        <dbReference type="Proteomes" id="UP000533896"/>
    </source>
</evidence>
<dbReference type="InterPro" id="IPR029765">
    <property type="entry name" value="Mev_diP_decarb"/>
</dbReference>
<dbReference type="GO" id="GO:0019287">
    <property type="term" value="P:isopentenyl diphosphate biosynthetic process, mevalonate pathway"/>
    <property type="evidence" value="ECO:0007669"/>
    <property type="project" value="UniProtKB-UniRule"/>
</dbReference>
<comment type="similarity">
    <text evidence="3 16">Belongs to the diphosphomevalonate decarboxylase family.</text>
</comment>
<evidence type="ECO:0000256" key="5">
    <source>
        <dbReference type="ARBA" id="ARBA00019335"/>
    </source>
</evidence>
<evidence type="ECO:0000256" key="15">
    <source>
        <dbReference type="ARBA" id="ARBA00048154"/>
    </source>
</evidence>
<keyword evidence="9 16" id="KW-0752">Steroid biosynthesis</keyword>
<dbReference type="Gene3D" id="3.30.230.10">
    <property type="match status" value="1"/>
</dbReference>
<dbReference type="SUPFAM" id="SSF54211">
    <property type="entry name" value="Ribosomal protein S5 domain 2-like"/>
    <property type="match status" value="1"/>
</dbReference>
<evidence type="ECO:0000313" key="20">
    <source>
        <dbReference type="EMBL" id="NXE15526.1"/>
    </source>
</evidence>
<keyword evidence="7 16" id="KW-0547">Nucleotide-binding</keyword>
<organism evidence="20 21">
    <name type="scientific">Lophotis ruficrista</name>
    <dbReference type="NCBI Taxonomy" id="172689"/>
    <lineage>
        <taxon>Eukaryota</taxon>
        <taxon>Metazoa</taxon>
        <taxon>Chordata</taxon>
        <taxon>Craniata</taxon>
        <taxon>Vertebrata</taxon>
        <taxon>Euteleostomi</taxon>
        <taxon>Archelosauria</taxon>
        <taxon>Archosauria</taxon>
        <taxon>Dinosauria</taxon>
        <taxon>Saurischia</taxon>
        <taxon>Theropoda</taxon>
        <taxon>Coelurosauria</taxon>
        <taxon>Aves</taxon>
        <taxon>Neognathae</taxon>
        <taxon>Neoaves</taxon>
        <taxon>Otidimorphae</taxon>
        <taxon>Otidiformes</taxon>
        <taxon>Otididae</taxon>
        <taxon>Lophotis</taxon>
    </lineage>
</organism>
<evidence type="ECO:0000259" key="19">
    <source>
        <dbReference type="Pfam" id="PF22700"/>
    </source>
</evidence>
<evidence type="ECO:0000256" key="9">
    <source>
        <dbReference type="ARBA" id="ARBA00022955"/>
    </source>
</evidence>
<keyword evidence="16" id="KW-0153">Cholesterol metabolism</keyword>
<evidence type="ECO:0000256" key="7">
    <source>
        <dbReference type="ARBA" id="ARBA00022741"/>
    </source>
</evidence>
<gene>
    <name evidence="20" type="primary">Mvd</name>
    <name evidence="20" type="ORF">LOPRUF_R11026</name>
</gene>
<dbReference type="AlphaFoldDB" id="A0A7K8KEL3"/>
<evidence type="ECO:0000256" key="16">
    <source>
        <dbReference type="RuleBase" id="RU363086"/>
    </source>
</evidence>
<keyword evidence="6 16" id="KW-0444">Lipid biosynthesis</keyword>
<name>A0A7K8KEL3_9AVES</name>
<dbReference type="GO" id="GO:0004163">
    <property type="term" value="F:diphosphomevalonate decarboxylase activity"/>
    <property type="evidence" value="ECO:0007669"/>
    <property type="project" value="UniProtKB-UniRule"/>
</dbReference>
<dbReference type="PANTHER" id="PTHR10977">
    <property type="entry name" value="DIPHOSPHOMEVALONATE DECARBOXYLASE"/>
    <property type="match status" value="1"/>
</dbReference>
<dbReference type="OrthoDB" id="10253702at2759"/>
<comment type="pathway">
    <text evidence="2 16">Steroid biosynthesis; cholesterol biosynthesis.</text>
</comment>
<dbReference type="GO" id="GO:0005524">
    <property type="term" value="F:ATP binding"/>
    <property type="evidence" value="ECO:0007669"/>
    <property type="project" value="UniProtKB-KW"/>
</dbReference>
<dbReference type="Pfam" id="PF22700">
    <property type="entry name" value="MVD-like_N"/>
    <property type="match status" value="1"/>
</dbReference>
<evidence type="ECO:0000256" key="14">
    <source>
        <dbReference type="ARBA" id="ARBA00023239"/>
    </source>
</evidence>
<dbReference type="Pfam" id="PF18376">
    <property type="entry name" value="MDD_C"/>
    <property type="match status" value="1"/>
</dbReference>
<keyword evidence="14 16" id="KW-0456">Lyase</keyword>
<protein>
    <recommendedName>
        <fullName evidence="5 16">Diphosphomevalonate decarboxylase</fullName>
        <ecNumber evidence="4 16">4.1.1.33</ecNumber>
    </recommendedName>
</protein>
<keyword evidence="16" id="KW-0152">Cholesterol biosynthesis</keyword>
<evidence type="ECO:0000256" key="6">
    <source>
        <dbReference type="ARBA" id="ARBA00022516"/>
    </source>
</evidence>
<keyword evidence="21" id="KW-1185">Reference proteome</keyword>
<accession>A0A7K8KEL3</accession>
<dbReference type="UniPathway" id="UPA00063"/>
<evidence type="ECO:0000256" key="8">
    <source>
        <dbReference type="ARBA" id="ARBA00022840"/>
    </source>
</evidence>
<comment type="function">
    <text evidence="1 16">Catalyzes the ATP dependent decarboxylation of (R)-5-diphosphomevalonate to form isopentenyl diphosphate (IPP). Functions in the mevalonate (MVA) pathway leading to isopentenyl diphosphate (IPP), a key precursor for the biosynthesis of isoprenoids and sterol synthesis.</text>
</comment>
<dbReference type="EC" id="4.1.1.33" evidence="4 16"/>
<evidence type="ECO:0000256" key="4">
    <source>
        <dbReference type="ARBA" id="ARBA00012296"/>
    </source>
</evidence>
<dbReference type="InterPro" id="IPR005935">
    <property type="entry name" value="Mev_decarb"/>
</dbReference>
<feature type="region of interest" description="Disordered" evidence="17">
    <location>
        <begin position="351"/>
        <end position="374"/>
    </location>
</feature>
<feature type="domain" description="Mvd1 C-terminal" evidence="18">
    <location>
        <begin position="171"/>
        <end position="355"/>
    </location>
</feature>
<evidence type="ECO:0000256" key="11">
    <source>
        <dbReference type="ARBA" id="ARBA00023098"/>
    </source>
</evidence>
<evidence type="ECO:0000256" key="12">
    <source>
        <dbReference type="ARBA" id="ARBA00023166"/>
    </source>
</evidence>
<dbReference type="InterPro" id="IPR014721">
    <property type="entry name" value="Ribsml_uS5_D2-typ_fold_subgr"/>
</dbReference>
<evidence type="ECO:0000256" key="17">
    <source>
        <dbReference type="SAM" id="MobiDB-lite"/>
    </source>
</evidence>
<keyword evidence="11 16" id="KW-0443">Lipid metabolism</keyword>
<keyword evidence="12 16" id="KW-1207">Sterol metabolism</keyword>
<dbReference type="FunFam" id="3.30.70.890:FF:000005">
    <property type="entry name" value="Diphosphomevalonate decarboxylase"/>
    <property type="match status" value="1"/>
</dbReference>
<keyword evidence="8 16" id="KW-0067">ATP-binding</keyword>
<comment type="caution">
    <text evidence="20">The sequence shown here is derived from an EMBL/GenBank/DDBJ whole genome shotgun (WGS) entry which is preliminary data.</text>
</comment>
<evidence type="ECO:0000256" key="2">
    <source>
        <dbReference type="ARBA" id="ARBA00004770"/>
    </source>
</evidence>
<dbReference type="GO" id="GO:0006695">
    <property type="term" value="P:cholesterol biosynthetic process"/>
    <property type="evidence" value="ECO:0007669"/>
    <property type="project" value="UniProtKB-UniPathway"/>
</dbReference>
<evidence type="ECO:0000259" key="18">
    <source>
        <dbReference type="Pfam" id="PF18376"/>
    </source>
</evidence>
<evidence type="ECO:0000256" key="13">
    <source>
        <dbReference type="ARBA" id="ARBA00023221"/>
    </source>
</evidence>
<dbReference type="SUPFAM" id="SSF55060">
    <property type="entry name" value="GHMP Kinase, C-terminal domain"/>
    <property type="match status" value="1"/>
</dbReference>
<proteinExistence type="inferred from homology"/>
<comment type="catalytic activity">
    <reaction evidence="15 16">
        <text>(R)-5-diphosphomevalonate + ATP = isopentenyl diphosphate + ADP + phosphate + CO2</text>
        <dbReference type="Rhea" id="RHEA:23732"/>
        <dbReference type="ChEBI" id="CHEBI:16526"/>
        <dbReference type="ChEBI" id="CHEBI:30616"/>
        <dbReference type="ChEBI" id="CHEBI:43474"/>
        <dbReference type="ChEBI" id="CHEBI:57557"/>
        <dbReference type="ChEBI" id="CHEBI:128769"/>
        <dbReference type="ChEBI" id="CHEBI:456216"/>
        <dbReference type="EC" id="4.1.1.33"/>
    </reaction>
</comment>
<reference evidence="20 21" key="1">
    <citation type="submission" date="2019-09" db="EMBL/GenBank/DDBJ databases">
        <title>Bird 10,000 Genomes (B10K) Project - Family phase.</title>
        <authorList>
            <person name="Zhang G."/>
        </authorList>
    </citation>
    <scope>NUCLEOTIDE SEQUENCE [LARGE SCALE GENOMIC DNA]</scope>
    <source>
        <strain evidence="20">B10K-CU-031-23</strain>
    </source>
</reference>
<dbReference type="PANTHER" id="PTHR10977:SF3">
    <property type="entry name" value="DIPHOSPHOMEVALONATE DECARBOXYLASE"/>
    <property type="match status" value="1"/>
</dbReference>
<dbReference type="PIRSF" id="PIRSF015950">
    <property type="entry name" value="Mev_P_decrbx"/>
    <property type="match status" value="1"/>
</dbReference>
<sequence>AASRDFAEDRLWLNGEEADVGHPRLQACLREGECAPHPAHLWGAPCTDAHPQPGSSPLAVRRLARKRRGGSAEDAASLSLSYKIHIASENNFPTAAGLASSAAGYACLVSTLARLYGVEGELSEVARRGSGSACRSMLGGFVQWQRGERPDGRDSLAQQVAPETHWPELRVLVLVVSGEKKPVGSTAGMQTSVDTSPLLKHRAEAVVPERLDLMMRHIRERDFEGFGQLTMRDSNQFHATCLDTFPPIFYLTDISRHIIALAHRFNAHHGRTKVAYTFDAGPNAVIFTLADTVAEFVEVVRRSFPPAANGDQFLRGLPVGSASLPEELLAAVVMEPVPGAIQYILHTKPGPGPQLVDDPSQHLLGADGLPRRRP</sequence>
<keyword evidence="13 16" id="KW-0753">Steroid metabolism</keyword>
<dbReference type="InterPro" id="IPR053859">
    <property type="entry name" value="MVD-like_N"/>
</dbReference>
<keyword evidence="10 16" id="KW-0756">Sterol biosynthesis</keyword>
<feature type="domain" description="Diphosphomevalonate decarboxylase-like N-terminal" evidence="19">
    <location>
        <begin position="2"/>
        <end position="157"/>
    </location>
</feature>
<dbReference type="GO" id="GO:0005829">
    <property type="term" value="C:cytosol"/>
    <property type="evidence" value="ECO:0007669"/>
    <property type="project" value="InterPro"/>
</dbReference>
<evidence type="ECO:0000256" key="10">
    <source>
        <dbReference type="ARBA" id="ARBA00023011"/>
    </source>
</evidence>
<dbReference type="Proteomes" id="UP000533896">
    <property type="component" value="Unassembled WGS sequence"/>
</dbReference>
<dbReference type="InterPro" id="IPR020568">
    <property type="entry name" value="Ribosomal_Su5_D2-typ_SF"/>
</dbReference>
<feature type="non-terminal residue" evidence="20">
    <location>
        <position position="374"/>
    </location>
</feature>
<dbReference type="InterPro" id="IPR036554">
    <property type="entry name" value="GHMP_kinase_C_sf"/>
</dbReference>
<evidence type="ECO:0000256" key="3">
    <source>
        <dbReference type="ARBA" id="ARBA00008831"/>
    </source>
</evidence>
<dbReference type="NCBIfam" id="TIGR01240">
    <property type="entry name" value="mevDPdecarb"/>
    <property type="match status" value="1"/>
</dbReference>
<dbReference type="EMBL" id="VWYV01001799">
    <property type="protein sequence ID" value="NXE15526.1"/>
    <property type="molecule type" value="Genomic_DNA"/>
</dbReference>
<dbReference type="InterPro" id="IPR041431">
    <property type="entry name" value="Mvd1_C"/>
</dbReference>
<dbReference type="Gene3D" id="3.30.70.890">
    <property type="entry name" value="GHMP kinase, C-terminal domain"/>
    <property type="match status" value="1"/>
</dbReference>
<evidence type="ECO:0000256" key="1">
    <source>
        <dbReference type="ARBA" id="ARBA00003812"/>
    </source>
</evidence>
<feature type="non-terminal residue" evidence="20">
    <location>
        <position position="1"/>
    </location>
</feature>